<dbReference type="Proteomes" id="UP000224460">
    <property type="component" value="Unassembled WGS sequence"/>
</dbReference>
<sequence>MIHKFKFENSNIVMDIHSGSIHLLDDVAYTLVEEAETLSKEELMLKYAGQFEKEQIEEAYEELMSLKEQQMLYTPDLYEEFVPAFLEREPVVKALCLHVAHDCNLACQYCFAGEGEYHGERGMMSFEVGKNAIDFIIQNSKHRKNIEIDFFGGEPLMNFEVVKQIVEYARSREAESGKTFRFTMTTNGVLLNDEIIDYLNANMYNVVLSLDGRPEVNDRMRPTCNGKGSYEVILPKFKKLVEKRQGKQYYVRGTFTRHNLDFAEDVKHIHEAGFDEVSVEPVVAPTTMNYALQQEDVSQLCKEYETLAKHMVKLTKQGKGFNFFHFMIDLEGGPCVHKRLAGCGSGTEYLAVTPDGDLYPCHQFVGLPEFKMGDVKQGITNLEKRAEFEKCNVYSKEMCKSCWAKFQCSGGCAANSYNFHGTINSVYEIGCALQKKRIECAVGIKAELLESE</sequence>
<gene>
    <name evidence="1" type="primary">scfB</name>
    <name evidence="1" type="ORF">CS063_03495</name>
</gene>
<reference evidence="1" key="1">
    <citation type="submission" date="2017-10" db="EMBL/GenBank/DDBJ databases">
        <title>Genome sequence of cellulolytic Lachnospiraceae bacterium XHS1971 isolated from hotspring sediment.</title>
        <authorList>
            <person name="Vasudevan G."/>
            <person name="Joshi A.J."/>
            <person name="Hivarkar S."/>
            <person name="Lanjekar V.B."/>
            <person name="Dhakephalkar P.K."/>
            <person name="Dagar S."/>
        </authorList>
    </citation>
    <scope>NUCLEOTIDE SEQUENCE</scope>
    <source>
        <strain evidence="1">XHS1971</strain>
    </source>
</reference>
<evidence type="ECO:0000313" key="2">
    <source>
        <dbReference type="Proteomes" id="UP000224460"/>
    </source>
</evidence>
<organism evidence="1 2">
    <name type="scientific">Sporanaerobium hydrogeniformans</name>
    <dbReference type="NCBI Taxonomy" id="3072179"/>
    <lineage>
        <taxon>Bacteria</taxon>
        <taxon>Bacillati</taxon>
        <taxon>Bacillota</taxon>
        <taxon>Clostridia</taxon>
        <taxon>Lachnospirales</taxon>
        <taxon>Lachnospiraceae</taxon>
        <taxon>Sporanaerobium</taxon>
    </lineage>
</organism>
<evidence type="ECO:0000313" key="1">
    <source>
        <dbReference type="EMBL" id="PHV71641.1"/>
    </source>
</evidence>
<name>A0AC61DEN4_9FIRM</name>
<keyword evidence="2" id="KW-1185">Reference proteome</keyword>
<dbReference type="EMBL" id="PEDL01000002">
    <property type="protein sequence ID" value="PHV71641.1"/>
    <property type="molecule type" value="Genomic_DNA"/>
</dbReference>
<accession>A0AC61DEN4</accession>
<protein>
    <submittedName>
        <fullName evidence="1">Thioether cross-link-forming SCIFF peptide maturase</fullName>
    </submittedName>
</protein>
<comment type="caution">
    <text evidence="1">The sequence shown here is derived from an EMBL/GenBank/DDBJ whole genome shotgun (WGS) entry which is preliminary data.</text>
</comment>
<proteinExistence type="predicted"/>